<reference evidence="1 2" key="1">
    <citation type="submission" date="2020-01" db="EMBL/GenBank/DDBJ databases">
        <title>Bacteria diversity of Porities sp.</title>
        <authorList>
            <person name="Wang G."/>
        </authorList>
    </citation>
    <scope>NUCLEOTIDE SEQUENCE [LARGE SCALE GENOMIC DNA]</scope>
    <source>
        <strain evidence="1 2">R33</strain>
    </source>
</reference>
<accession>A0A6L9E7W6</accession>
<protein>
    <submittedName>
        <fullName evidence="1">Uncharacterized protein</fullName>
    </submittedName>
</protein>
<proteinExistence type="predicted"/>
<sequence length="185" mass="20118">MSTALNRLLGPALLSIVSLIFVSYIPASSESGYIHVFPIEGSYELNTDGVYHLQLRGESYFEIGTEKTASGKPFKVIKLNLKSGEGHADHSLGFVISQKGENTISLPGTFQVNEKIDGFLDSFEGVFGFANIPDLGEQPFFAKRGKITISKTGLDKLGGRIDVRLVNPEGKQLIIKGNFTAIPRI</sequence>
<dbReference type="EMBL" id="WXYO01000001">
    <property type="protein sequence ID" value="NAS10826.1"/>
    <property type="molecule type" value="Genomic_DNA"/>
</dbReference>
<evidence type="ECO:0000313" key="1">
    <source>
        <dbReference type="EMBL" id="NAS10826.1"/>
    </source>
</evidence>
<dbReference type="AlphaFoldDB" id="A0A6L9E7W6"/>
<name>A0A6L9E7W6_9FLAO</name>
<comment type="caution">
    <text evidence="1">The sequence shown here is derived from an EMBL/GenBank/DDBJ whole genome shotgun (WGS) entry which is preliminary data.</text>
</comment>
<dbReference type="RefSeq" id="WP_161433613.1">
    <property type="nucleotide sequence ID" value="NZ_WXYO01000001.1"/>
</dbReference>
<keyword evidence="2" id="KW-1185">Reference proteome</keyword>
<dbReference type="Proteomes" id="UP000475249">
    <property type="component" value="Unassembled WGS sequence"/>
</dbReference>
<organism evidence="1 2">
    <name type="scientific">Poritiphilus flavus</name>
    <dbReference type="NCBI Taxonomy" id="2697053"/>
    <lineage>
        <taxon>Bacteria</taxon>
        <taxon>Pseudomonadati</taxon>
        <taxon>Bacteroidota</taxon>
        <taxon>Flavobacteriia</taxon>
        <taxon>Flavobacteriales</taxon>
        <taxon>Flavobacteriaceae</taxon>
        <taxon>Poritiphilus</taxon>
    </lineage>
</organism>
<evidence type="ECO:0000313" key="2">
    <source>
        <dbReference type="Proteomes" id="UP000475249"/>
    </source>
</evidence>
<gene>
    <name evidence="1" type="ORF">GTQ38_02360</name>
</gene>